<evidence type="ECO:0000313" key="1">
    <source>
        <dbReference type="EMBL" id="MDQ7938072.1"/>
    </source>
</evidence>
<comment type="caution">
    <text evidence="1">The sequence shown here is derived from an EMBL/GenBank/DDBJ whole genome shotgun (WGS) entry which is preliminary data.</text>
</comment>
<evidence type="ECO:0000313" key="2">
    <source>
        <dbReference type="Proteomes" id="UP001227831"/>
    </source>
</evidence>
<dbReference type="RefSeq" id="WP_308703774.1">
    <property type="nucleotide sequence ID" value="NZ_AP027463.1"/>
</dbReference>
<keyword evidence="2" id="KW-1185">Reference proteome</keyword>
<organism evidence="1 2">
    <name type="scientific">Lactiplantibacillus brownii</name>
    <dbReference type="NCBI Taxonomy" id="3069269"/>
    <lineage>
        <taxon>Bacteria</taxon>
        <taxon>Bacillati</taxon>
        <taxon>Bacillota</taxon>
        <taxon>Bacilli</taxon>
        <taxon>Lactobacillales</taxon>
        <taxon>Lactobacillaceae</taxon>
        <taxon>Lactiplantibacillus</taxon>
    </lineage>
</organism>
<gene>
    <name evidence="1" type="ORF">RA086_10665</name>
</gene>
<accession>A0ABU1AAQ7</accession>
<proteinExistence type="predicted"/>
<dbReference type="SUPFAM" id="SSF48657">
    <property type="entry name" value="FinO-like"/>
    <property type="match status" value="1"/>
</dbReference>
<name>A0ABU1AAQ7_9LACO</name>
<dbReference type="Proteomes" id="UP001227831">
    <property type="component" value="Unassembled WGS sequence"/>
</dbReference>
<sequence length="108" mass="12505">MAFSSTETDYLTDILTTQLFTLLSRVTRWQTHSLSQKQYDQQVVETLTPNVEQLQAIAAKLAPTVGNQDQFKALQIGIDKLVQAQHYQLTEEQLSQANERRLSRHRFR</sequence>
<protein>
    <submittedName>
        <fullName evidence="1">Uncharacterized protein</fullName>
    </submittedName>
</protein>
<reference evidence="1 2" key="1">
    <citation type="journal article" date="2023" name="Int. J. Syst. Evol. Microbiol.">
        <title>Lactiplantibacillus brownii sp. nov., a novel psychrotolerant species isolated from sauerkraut.</title>
        <authorList>
            <person name="Heng Y.C."/>
            <person name="Silvaraju S."/>
            <person name="Lee J.K.Y."/>
            <person name="Kittelmann S."/>
        </authorList>
    </citation>
    <scope>NUCLEOTIDE SEQUENCE [LARGE SCALE GENOMIC DNA]</scope>
    <source>
        <strain evidence="1 2">WILCCON 0030</strain>
    </source>
</reference>
<dbReference type="EMBL" id="JAVCWF010000001">
    <property type="protein sequence ID" value="MDQ7938072.1"/>
    <property type="molecule type" value="Genomic_DNA"/>
</dbReference>
<dbReference type="InterPro" id="IPR036442">
    <property type="entry name" value="ProQ/FinO_sf"/>
</dbReference>